<dbReference type="Pfam" id="PF01512">
    <property type="entry name" value="Complex1_51K"/>
    <property type="match status" value="1"/>
</dbReference>
<evidence type="ECO:0000256" key="4">
    <source>
        <dbReference type="ARBA" id="ARBA00019901"/>
    </source>
</evidence>
<keyword evidence="7" id="KW-0288">FMN</keyword>
<dbReference type="GO" id="GO:0046872">
    <property type="term" value="F:metal ion binding"/>
    <property type="evidence" value="ECO:0007669"/>
    <property type="project" value="UniProtKB-KW"/>
</dbReference>
<evidence type="ECO:0000256" key="7">
    <source>
        <dbReference type="ARBA" id="ARBA00022643"/>
    </source>
</evidence>
<dbReference type="KEGG" id="ccot:CCAX7_34110"/>
<keyword evidence="5" id="KW-0004">4Fe-4S</keyword>
<dbReference type="Gene3D" id="3.10.20.600">
    <property type="match status" value="1"/>
</dbReference>
<evidence type="ECO:0000256" key="10">
    <source>
        <dbReference type="ARBA" id="ARBA00022967"/>
    </source>
</evidence>
<dbReference type="GO" id="GO:0051539">
    <property type="term" value="F:4 iron, 4 sulfur cluster binding"/>
    <property type="evidence" value="ECO:0007669"/>
    <property type="project" value="UniProtKB-KW"/>
</dbReference>
<dbReference type="Pfam" id="PF10589">
    <property type="entry name" value="NADH_4Fe-4S"/>
    <property type="match status" value="1"/>
</dbReference>
<evidence type="ECO:0000256" key="5">
    <source>
        <dbReference type="ARBA" id="ARBA00022485"/>
    </source>
</evidence>
<comment type="cofactor">
    <cofactor evidence="1">
        <name>FMN</name>
        <dbReference type="ChEBI" id="CHEBI:58210"/>
    </cofactor>
</comment>
<dbReference type="InterPro" id="IPR001949">
    <property type="entry name" value="NADH-UbQ_OxRdtase_51kDa_CS"/>
</dbReference>
<comment type="similarity">
    <text evidence="3">Belongs to the complex I 51 kDa subunit family.</text>
</comment>
<dbReference type="FunFam" id="3.40.50.11540:FF:000001">
    <property type="entry name" value="NADH dehydrogenase [ubiquinone] flavoprotein 1, mitochondrial"/>
    <property type="match status" value="1"/>
</dbReference>
<proteinExistence type="inferred from homology"/>
<name>A0A402CYG4_9BACT</name>
<dbReference type="PANTHER" id="PTHR43578:SF3">
    <property type="entry name" value="NADH-QUINONE OXIDOREDUCTASE SUBUNIT F"/>
    <property type="match status" value="1"/>
</dbReference>
<dbReference type="OrthoDB" id="9761899at2"/>
<dbReference type="SMART" id="SM00928">
    <property type="entry name" value="NADH_4Fe-4S"/>
    <property type="match status" value="1"/>
</dbReference>
<evidence type="ECO:0000256" key="11">
    <source>
        <dbReference type="ARBA" id="ARBA00023004"/>
    </source>
</evidence>
<comment type="catalytic activity">
    <reaction evidence="16">
        <text>a quinone + NADH + 5 H(+)(in) = a quinol + NAD(+) + 4 H(+)(out)</text>
        <dbReference type="Rhea" id="RHEA:57888"/>
        <dbReference type="ChEBI" id="CHEBI:15378"/>
        <dbReference type="ChEBI" id="CHEBI:24646"/>
        <dbReference type="ChEBI" id="CHEBI:57540"/>
        <dbReference type="ChEBI" id="CHEBI:57945"/>
        <dbReference type="ChEBI" id="CHEBI:132124"/>
    </reaction>
</comment>
<evidence type="ECO:0000256" key="14">
    <source>
        <dbReference type="ARBA" id="ARBA00031578"/>
    </source>
</evidence>
<dbReference type="EMBL" id="AP025739">
    <property type="protein sequence ID" value="BDI31360.1"/>
    <property type="molecule type" value="Genomic_DNA"/>
</dbReference>
<dbReference type="FunFam" id="1.20.1440.230:FF:000001">
    <property type="entry name" value="Mitochondrial NADH dehydrogenase flavoprotein 1"/>
    <property type="match status" value="1"/>
</dbReference>
<dbReference type="InterPro" id="IPR019575">
    <property type="entry name" value="Nuop51_4Fe4S-bd"/>
</dbReference>
<evidence type="ECO:0000256" key="15">
    <source>
        <dbReference type="ARBA" id="ARBA00032787"/>
    </source>
</evidence>
<dbReference type="Pfam" id="PF10531">
    <property type="entry name" value="SLBB"/>
    <property type="match status" value="1"/>
</dbReference>
<evidence type="ECO:0000256" key="1">
    <source>
        <dbReference type="ARBA" id="ARBA00001917"/>
    </source>
</evidence>
<dbReference type="Proteomes" id="UP000287394">
    <property type="component" value="Chromosome"/>
</dbReference>
<gene>
    <name evidence="18" type="primary">nuoF</name>
    <name evidence="18" type="ORF">CCAX7_34110</name>
</gene>
<evidence type="ECO:0000256" key="9">
    <source>
        <dbReference type="ARBA" id="ARBA00022723"/>
    </source>
</evidence>
<dbReference type="SUPFAM" id="SSF140490">
    <property type="entry name" value="Nqo1C-terminal domain-like"/>
    <property type="match status" value="1"/>
</dbReference>
<dbReference type="Gene3D" id="1.20.1440.230">
    <property type="entry name" value="NADH-ubiquinone oxidoreductase 51kDa subunit, iron-sulphur binding domain"/>
    <property type="match status" value="1"/>
</dbReference>
<dbReference type="AlphaFoldDB" id="A0A402CYG4"/>
<keyword evidence="9" id="KW-0479">Metal-binding</keyword>
<dbReference type="FunFam" id="3.10.20.600:FF:000003">
    <property type="entry name" value="NADH-quinone oxidoreductase subunit F"/>
    <property type="match status" value="1"/>
</dbReference>
<dbReference type="InterPro" id="IPR037225">
    <property type="entry name" value="Nuo51_FMN-bd_sf"/>
</dbReference>
<keyword evidence="19" id="KW-1185">Reference proteome</keyword>
<keyword evidence="13" id="KW-0520">NAD</keyword>
<dbReference type="GO" id="GO:0008137">
    <property type="term" value="F:NADH dehydrogenase (ubiquinone) activity"/>
    <property type="evidence" value="ECO:0007669"/>
    <property type="project" value="InterPro"/>
</dbReference>
<dbReference type="PANTHER" id="PTHR43578">
    <property type="entry name" value="NADH-QUINONE OXIDOREDUCTASE SUBUNIT F"/>
    <property type="match status" value="1"/>
</dbReference>
<keyword evidence="10" id="KW-1278">Translocase</keyword>
<organism evidence="18 19">
    <name type="scientific">Capsulimonas corticalis</name>
    <dbReference type="NCBI Taxonomy" id="2219043"/>
    <lineage>
        <taxon>Bacteria</taxon>
        <taxon>Bacillati</taxon>
        <taxon>Armatimonadota</taxon>
        <taxon>Armatimonadia</taxon>
        <taxon>Capsulimonadales</taxon>
        <taxon>Capsulimonadaceae</taxon>
        <taxon>Capsulimonas</taxon>
    </lineage>
</organism>
<keyword evidence="6" id="KW-0285">Flavoprotein</keyword>
<dbReference type="InterPro" id="IPR037207">
    <property type="entry name" value="Nuop51_4Fe4S-bd_sf"/>
</dbReference>
<dbReference type="PROSITE" id="PS00645">
    <property type="entry name" value="COMPLEX1_51K_2"/>
    <property type="match status" value="1"/>
</dbReference>
<dbReference type="Gene3D" id="6.10.250.1450">
    <property type="match status" value="1"/>
</dbReference>
<accession>A0A402CYG4</accession>
<protein>
    <recommendedName>
        <fullName evidence="4">NADH-quinone oxidoreductase subunit F</fullName>
    </recommendedName>
    <alternativeName>
        <fullName evidence="14">NADH dehydrogenase I subunit F</fullName>
    </alternativeName>
    <alternativeName>
        <fullName evidence="15">NDH-1 subunit F</fullName>
    </alternativeName>
</protein>
<keyword evidence="8" id="KW-0874">Quinone</keyword>
<keyword evidence="11" id="KW-0408">Iron</keyword>
<evidence type="ECO:0000256" key="3">
    <source>
        <dbReference type="ARBA" id="ARBA00007523"/>
    </source>
</evidence>
<evidence type="ECO:0000256" key="16">
    <source>
        <dbReference type="ARBA" id="ARBA00047712"/>
    </source>
</evidence>
<evidence type="ECO:0000256" key="13">
    <source>
        <dbReference type="ARBA" id="ARBA00023027"/>
    </source>
</evidence>
<keyword evidence="12" id="KW-0411">Iron-sulfur</keyword>
<reference evidence="18 19" key="1">
    <citation type="journal article" date="2019" name="Int. J. Syst. Evol. Microbiol.">
        <title>Capsulimonas corticalis gen. nov., sp. nov., an aerobic capsulated bacterium, of a novel bacterial order, Capsulimonadales ord. nov., of the class Armatimonadia of the phylum Armatimonadetes.</title>
        <authorList>
            <person name="Li J."/>
            <person name="Kudo C."/>
            <person name="Tonouchi A."/>
        </authorList>
    </citation>
    <scope>NUCLEOTIDE SEQUENCE [LARGE SCALE GENOMIC DNA]</scope>
    <source>
        <strain evidence="18 19">AX-7</strain>
    </source>
</reference>
<dbReference type="GO" id="GO:0048038">
    <property type="term" value="F:quinone binding"/>
    <property type="evidence" value="ECO:0007669"/>
    <property type="project" value="UniProtKB-KW"/>
</dbReference>
<dbReference type="RefSeq" id="WP_119322354.1">
    <property type="nucleotide sequence ID" value="NZ_AP025739.1"/>
</dbReference>
<dbReference type="SUPFAM" id="SSF142019">
    <property type="entry name" value="Nqo1 FMN-binding domain-like"/>
    <property type="match status" value="1"/>
</dbReference>
<evidence type="ECO:0000256" key="12">
    <source>
        <dbReference type="ARBA" id="ARBA00023014"/>
    </source>
</evidence>
<feature type="domain" description="NADH-ubiquinone oxidoreductase 51kDa subunit iron-sulphur binding" evidence="17">
    <location>
        <begin position="338"/>
        <end position="383"/>
    </location>
</feature>
<dbReference type="NCBIfam" id="NF010120">
    <property type="entry name" value="PRK13596.1"/>
    <property type="match status" value="1"/>
</dbReference>
<evidence type="ECO:0000256" key="8">
    <source>
        <dbReference type="ARBA" id="ARBA00022719"/>
    </source>
</evidence>
<sequence>MPSEQPQYLYKYRQVPGIDDIDVYLKHEGYNAVRKALTMDQEAIINEVKLSGLRGRGGAGFPTFIKWNGIPKNWDKPHYLVVNADEGEPGTAKDRDLMNALPHLLVEGCIISCWAIRSKACYIYIRGEYIQPARQIQKAIDQAYAKGFLGKNILGSGFDLDMYVHMGAGAYECGEESALMSSLMGERGMPRHKPPSAPLPVISGVWDSPTIVNNVETIATAVPIINMGGAEYAKVGTGTPGAGPASRGTKLITLSGHVKKPGNYEIVLGTPVREIIYEIGGGIKNDKKLKFFIPGGSSTPLLPPEFLDTPYDYEALGKTGSLLGSGALIVYDETVSVPALMTRLMHFYAHESCGKCTPCREGTNWLVKIHDRIMAGGGRPEDIDLLLDISNNIFGRSFCALGDAAAMPLAGFFAGKGAIYYFREEYEELIRNGAGGKKRAFAPLQMAGV</sequence>
<dbReference type="Gene3D" id="3.40.50.11540">
    <property type="entry name" value="NADH-ubiquinone oxidoreductase 51kDa subunit"/>
    <property type="match status" value="1"/>
</dbReference>
<dbReference type="SUPFAM" id="SSF142984">
    <property type="entry name" value="Nqo1 middle domain-like"/>
    <property type="match status" value="1"/>
</dbReference>
<evidence type="ECO:0000259" key="17">
    <source>
        <dbReference type="SMART" id="SM00928"/>
    </source>
</evidence>
<evidence type="ECO:0000313" key="18">
    <source>
        <dbReference type="EMBL" id="BDI31360.1"/>
    </source>
</evidence>
<dbReference type="GO" id="GO:0010181">
    <property type="term" value="F:FMN binding"/>
    <property type="evidence" value="ECO:0007669"/>
    <property type="project" value="InterPro"/>
</dbReference>
<evidence type="ECO:0000256" key="2">
    <source>
        <dbReference type="ARBA" id="ARBA00001966"/>
    </source>
</evidence>
<evidence type="ECO:0000313" key="19">
    <source>
        <dbReference type="Proteomes" id="UP000287394"/>
    </source>
</evidence>
<dbReference type="InterPro" id="IPR019554">
    <property type="entry name" value="Soluble_ligand-bd"/>
</dbReference>
<dbReference type="InterPro" id="IPR011538">
    <property type="entry name" value="Nuo51_FMN-bd"/>
</dbReference>
<evidence type="ECO:0000256" key="6">
    <source>
        <dbReference type="ARBA" id="ARBA00022630"/>
    </source>
</evidence>
<comment type="cofactor">
    <cofactor evidence="2">
        <name>[4Fe-4S] cluster</name>
        <dbReference type="ChEBI" id="CHEBI:49883"/>
    </cofactor>
</comment>